<proteinExistence type="predicted"/>
<keyword evidence="1" id="KW-0472">Membrane</keyword>
<organism evidence="2 3">
    <name type="scientific">Hymenoscyphus fraxineus</name>
    <dbReference type="NCBI Taxonomy" id="746836"/>
    <lineage>
        <taxon>Eukaryota</taxon>
        <taxon>Fungi</taxon>
        <taxon>Dikarya</taxon>
        <taxon>Ascomycota</taxon>
        <taxon>Pezizomycotina</taxon>
        <taxon>Leotiomycetes</taxon>
        <taxon>Helotiales</taxon>
        <taxon>Helotiaceae</taxon>
        <taxon>Hymenoscyphus</taxon>
    </lineage>
</organism>
<gene>
    <name evidence="2" type="ORF">HYFRA_00006360</name>
</gene>
<evidence type="ECO:0000313" key="3">
    <source>
        <dbReference type="Proteomes" id="UP000696280"/>
    </source>
</evidence>
<accession>A0A9N9PPU5</accession>
<comment type="caution">
    <text evidence="2">The sequence shown here is derived from an EMBL/GenBank/DDBJ whole genome shotgun (WGS) entry which is preliminary data.</text>
</comment>
<name>A0A9N9PPU5_9HELO</name>
<feature type="transmembrane region" description="Helical" evidence="1">
    <location>
        <begin position="20"/>
        <end position="39"/>
    </location>
</feature>
<dbReference type="AlphaFoldDB" id="A0A9N9PPU5"/>
<dbReference type="EMBL" id="CAJVRL010000039">
    <property type="protein sequence ID" value="CAG8950963.1"/>
    <property type="molecule type" value="Genomic_DNA"/>
</dbReference>
<sequence length="97" mass="11009">MQLEPPTYWSSEATLMNVGNAVIGAFGILYVSINAICFTRGNAKFEVEKTPSRMMRKYANEKAHGLWHFGAPHQCEHENGHLIMWQNPGFMLTPNEL</sequence>
<evidence type="ECO:0000313" key="2">
    <source>
        <dbReference type="EMBL" id="CAG8950963.1"/>
    </source>
</evidence>
<protein>
    <submittedName>
        <fullName evidence="2">Uncharacterized protein</fullName>
    </submittedName>
</protein>
<keyword evidence="1" id="KW-0812">Transmembrane</keyword>
<keyword evidence="3" id="KW-1185">Reference proteome</keyword>
<keyword evidence="1" id="KW-1133">Transmembrane helix</keyword>
<dbReference type="Proteomes" id="UP000696280">
    <property type="component" value="Unassembled WGS sequence"/>
</dbReference>
<evidence type="ECO:0000256" key="1">
    <source>
        <dbReference type="SAM" id="Phobius"/>
    </source>
</evidence>
<reference evidence="2" key="1">
    <citation type="submission" date="2021-07" db="EMBL/GenBank/DDBJ databases">
        <authorList>
            <person name="Durling M."/>
        </authorList>
    </citation>
    <scope>NUCLEOTIDE SEQUENCE</scope>
</reference>